<evidence type="ECO:0000256" key="2">
    <source>
        <dbReference type="ARBA" id="ARBA00022574"/>
    </source>
</evidence>
<evidence type="ECO:0000256" key="6">
    <source>
        <dbReference type="ARBA" id="ARBA00039131"/>
    </source>
</evidence>
<dbReference type="InterPro" id="IPR052415">
    <property type="entry name" value="Diphthine_MTase"/>
</dbReference>
<dbReference type="PANTHER" id="PTHR46042:SF1">
    <property type="entry name" value="DIPHTHINE METHYLTRANSFERASE"/>
    <property type="match status" value="1"/>
</dbReference>
<evidence type="ECO:0000256" key="8">
    <source>
        <dbReference type="SAM" id="MobiDB-lite"/>
    </source>
</evidence>
<evidence type="ECO:0000313" key="9">
    <source>
        <dbReference type="EMBL" id="SPO35869.1"/>
    </source>
</evidence>
<comment type="pathway">
    <text evidence="1">Protein modification; peptidyl-diphthamide biosynthesis.</text>
</comment>
<evidence type="ECO:0000256" key="4">
    <source>
        <dbReference type="ARBA" id="ARBA00022801"/>
    </source>
</evidence>
<gene>
    <name evidence="9" type="ORF">PSFLO_01340</name>
</gene>
<proteinExistence type="inferred from homology"/>
<dbReference type="SMART" id="SM00320">
    <property type="entry name" value="WD40"/>
    <property type="match status" value="4"/>
</dbReference>
<keyword evidence="4" id="KW-0378">Hydrolase</keyword>
<feature type="compositionally biased region" description="Acidic residues" evidence="8">
    <location>
        <begin position="262"/>
        <end position="275"/>
    </location>
</feature>
<dbReference type="Proteomes" id="UP000323386">
    <property type="component" value="Unassembled WGS sequence"/>
</dbReference>
<name>A0A5C3EXH0_9BASI</name>
<feature type="region of interest" description="Disordered" evidence="8">
    <location>
        <begin position="43"/>
        <end position="104"/>
    </location>
</feature>
<comment type="catalytic activity">
    <reaction evidence="7">
        <text>diphthine methyl ester-[translation elongation factor 2] + H2O = diphthine-[translation elongation factor 2] + methanol + H(+)</text>
        <dbReference type="Rhea" id="RHEA:42656"/>
        <dbReference type="Rhea" id="RHEA-COMP:10172"/>
        <dbReference type="Rhea" id="RHEA-COMP:10173"/>
        <dbReference type="ChEBI" id="CHEBI:15377"/>
        <dbReference type="ChEBI" id="CHEBI:15378"/>
        <dbReference type="ChEBI" id="CHEBI:17790"/>
        <dbReference type="ChEBI" id="CHEBI:79005"/>
        <dbReference type="ChEBI" id="CHEBI:82696"/>
        <dbReference type="EC" id="3.1.1.97"/>
    </reaction>
</comment>
<dbReference type="PANTHER" id="PTHR46042">
    <property type="entry name" value="DIPHTHINE METHYLTRANSFERASE"/>
    <property type="match status" value="1"/>
</dbReference>
<evidence type="ECO:0000256" key="3">
    <source>
        <dbReference type="ARBA" id="ARBA00022737"/>
    </source>
</evidence>
<sequence length="509" mass="55064">MQATSLFTCSTHLCADSIESLPGIQGVFALATYQVDQHELDAHRGKAGHDRPDDAQACHANGDDDDDDDDDDDGTPSRGPAYSRRGTCSIRTAAPTPDGNMTSQVVDQHSMPAILDTKWSLADLTPTPSASTAVPPSRSLGTLGVANAQGHVTIHRLVRSTGADTANAYCLDELAILKINHKNALCLSLDWSDRTGGHHHGYPDAQLHRREASSDAALIVSQSDGSLAFLPSVAEALQSESIEDSLASTHLDQKPAPAPASDDNDDDDDDDDDDDRNSSDEREAMHRDRHDQLNLAYPSRPRGLETWHAHDFEAWIAAFDCWSGGQVVWSGGDDLAMKGWDLRTPNTGAGRRPTFAVTRGFDGGVTSMQSHHLRQHLWAVGSYDANVRLFDARAPLRPVSETPVGGGVWRTKWHPTDPSLLLVGCMHDGFKVLSLPSIAQLEPGAKLQRGDEMDIVTRFDDHASLAYGCDWDRGLSPSSSSSSSSSSSAAKRNVYSCSFYDATMHIWSS</sequence>
<evidence type="ECO:0000313" key="10">
    <source>
        <dbReference type="Proteomes" id="UP000323386"/>
    </source>
</evidence>
<dbReference type="GO" id="GO:0005737">
    <property type="term" value="C:cytoplasm"/>
    <property type="evidence" value="ECO:0007669"/>
    <property type="project" value="TreeGrafter"/>
</dbReference>
<dbReference type="GO" id="GO:0017183">
    <property type="term" value="P:protein histidyl modification to diphthamide"/>
    <property type="evidence" value="ECO:0007669"/>
    <property type="project" value="TreeGrafter"/>
</dbReference>
<dbReference type="Gene3D" id="2.130.10.10">
    <property type="entry name" value="YVTN repeat-like/Quinoprotein amine dehydrogenase"/>
    <property type="match status" value="1"/>
</dbReference>
<evidence type="ECO:0000256" key="5">
    <source>
        <dbReference type="ARBA" id="ARBA00038092"/>
    </source>
</evidence>
<dbReference type="InterPro" id="IPR001680">
    <property type="entry name" value="WD40_rpt"/>
</dbReference>
<feature type="region of interest" description="Disordered" evidence="8">
    <location>
        <begin position="249"/>
        <end position="294"/>
    </location>
</feature>
<dbReference type="SUPFAM" id="SSF50978">
    <property type="entry name" value="WD40 repeat-like"/>
    <property type="match status" value="1"/>
</dbReference>
<reference evidence="9 10" key="1">
    <citation type="submission" date="2018-03" db="EMBL/GenBank/DDBJ databases">
        <authorList>
            <person name="Guldener U."/>
        </authorList>
    </citation>
    <scope>NUCLEOTIDE SEQUENCE [LARGE SCALE GENOMIC DNA]</scope>
    <source>
        <strain evidence="9 10">DAOM196992</strain>
    </source>
</reference>
<accession>A0A5C3EXH0</accession>
<dbReference type="InterPro" id="IPR015943">
    <property type="entry name" value="WD40/YVTN_repeat-like_dom_sf"/>
</dbReference>
<keyword evidence="3" id="KW-0677">Repeat</keyword>
<dbReference type="InterPro" id="IPR036322">
    <property type="entry name" value="WD40_repeat_dom_sf"/>
</dbReference>
<feature type="compositionally biased region" description="Basic and acidic residues" evidence="8">
    <location>
        <begin position="276"/>
        <end position="292"/>
    </location>
</feature>
<dbReference type="GO" id="GO:0061685">
    <property type="term" value="F:diphthine methylesterase activity"/>
    <property type="evidence" value="ECO:0007669"/>
    <property type="project" value="UniProtKB-EC"/>
</dbReference>
<feature type="compositionally biased region" description="Acidic residues" evidence="8">
    <location>
        <begin position="63"/>
        <end position="74"/>
    </location>
</feature>
<organism evidence="9 10">
    <name type="scientific">Pseudozyma flocculosa</name>
    <dbReference type="NCBI Taxonomy" id="84751"/>
    <lineage>
        <taxon>Eukaryota</taxon>
        <taxon>Fungi</taxon>
        <taxon>Dikarya</taxon>
        <taxon>Basidiomycota</taxon>
        <taxon>Ustilaginomycotina</taxon>
        <taxon>Ustilaginomycetes</taxon>
        <taxon>Ustilaginales</taxon>
        <taxon>Ustilaginaceae</taxon>
        <taxon>Pseudozyma</taxon>
    </lineage>
</organism>
<feature type="compositionally biased region" description="Basic and acidic residues" evidence="8">
    <location>
        <begin position="43"/>
        <end position="56"/>
    </location>
</feature>
<evidence type="ECO:0000256" key="1">
    <source>
        <dbReference type="ARBA" id="ARBA00005156"/>
    </source>
</evidence>
<evidence type="ECO:0000256" key="7">
    <source>
        <dbReference type="ARBA" id="ARBA00047551"/>
    </source>
</evidence>
<protein>
    <recommendedName>
        <fullName evidence="6">methylated diphthine methylhydrolase</fullName>
        <ecNumber evidence="6">3.1.1.97</ecNumber>
    </recommendedName>
</protein>
<keyword evidence="10" id="KW-1185">Reference proteome</keyword>
<dbReference type="EC" id="3.1.1.97" evidence="6"/>
<keyword evidence="2" id="KW-0853">WD repeat</keyword>
<comment type="similarity">
    <text evidence="5">Belongs to the DPH7 family.</text>
</comment>
<dbReference type="AlphaFoldDB" id="A0A5C3EXH0"/>
<dbReference type="OrthoDB" id="1930760at2759"/>
<dbReference type="EMBL" id="OOIP01000003">
    <property type="protein sequence ID" value="SPO35869.1"/>
    <property type="molecule type" value="Genomic_DNA"/>
</dbReference>